<dbReference type="OrthoDB" id="7959174at2"/>
<dbReference type="SUPFAM" id="SSF101262">
    <property type="entry name" value="Methenyltetrahydrofolate cyclohydrolase-like"/>
    <property type="match status" value="1"/>
</dbReference>
<dbReference type="Proteomes" id="UP000366051">
    <property type="component" value="Chromosome"/>
</dbReference>
<dbReference type="Pfam" id="PF04961">
    <property type="entry name" value="FTCD_C"/>
    <property type="match status" value="1"/>
</dbReference>
<evidence type="ECO:0000313" key="3">
    <source>
        <dbReference type="EMBL" id="QGG49406.1"/>
    </source>
</evidence>
<feature type="coiled-coil region" evidence="1">
    <location>
        <begin position="180"/>
        <end position="207"/>
    </location>
</feature>
<dbReference type="EC" id="3.5.4.9" evidence="3"/>
<keyword evidence="4" id="KW-1185">Reference proteome</keyword>
<protein>
    <submittedName>
        <fullName evidence="3">Methenyltetrahydrofolate cyclohydrolase</fullName>
        <ecNumber evidence="3">3.5.4.9</ecNumber>
    </submittedName>
</protein>
<sequence>MKKLFEESLQEVLAQSASAAPTPGGGSVSAIAGAFGAAMVAMVGNLTVGKEKYKDVEPEVKELLAQSNQLMKELEELVQADIDAFNNYMDVFKMAKNTEEEKALRAEALQKAAIAATDVPLRIGEATIKGLQVAQKMAALGNKVAISDVGVGAYLGEAALKGALLSVDINIPVIKDQAYVEKAVAKRDELIAEAEALRSKAVEVVKERI</sequence>
<dbReference type="AlphaFoldDB" id="A0A5Q2N771"/>
<gene>
    <name evidence="3" type="primary">fchA</name>
    <name evidence="3" type="ORF">FTV88_3341</name>
</gene>
<accession>A0A5Q2N771</accession>
<keyword evidence="1" id="KW-0175">Coiled coil</keyword>
<name>A0A5Q2N771_9FIRM</name>
<evidence type="ECO:0000259" key="2">
    <source>
        <dbReference type="Pfam" id="PF04961"/>
    </source>
</evidence>
<reference evidence="4" key="1">
    <citation type="submission" date="2019-11" db="EMBL/GenBank/DDBJ databases">
        <title>Genome sequence of Heliorestis convoluta strain HH, an alkaliphilic and minimalistic phototrophic bacterium from a soda lake in Egypt.</title>
        <authorList>
            <person name="Dewey E.D."/>
            <person name="Stokes L.M."/>
            <person name="Burchell B.M."/>
            <person name="Shaffer K.N."/>
            <person name="Huntington A.M."/>
            <person name="Baker J.M."/>
            <person name="Nadendla S."/>
            <person name="Giglio M.G."/>
            <person name="Touchman J.W."/>
            <person name="Blankenship R.E."/>
            <person name="Madigan M.T."/>
            <person name="Sattley W.M."/>
        </authorList>
    </citation>
    <scope>NUCLEOTIDE SEQUENCE [LARGE SCALE GENOMIC DNA]</scope>
    <source>
        <strain evidence="4">HH</strain>
    </source>
</reference>
<dbReference type="GO" id="GO:0004477">
    <property type="term" value="F:methenyltetrahydrofolate cyclohydrolase activity"/>
    <property type="evidence" value="ECO:0007669"/>
    <property type="project" value="UniProtKB-EC"/>
</dbReference>
<dbReference type="Gene3D" id="1.20.120.680">
    <property type="entry name" value="Formiminotetrahydrofolate cyclodeaminase monomer, up-and-down helical bundle"/>
    <property type="match status" value="1"/>
</dbReference>
<evidence type="ECO:0000256" key="1">
    <source>
        <dbReference type="SAM" id="Coils"/>
    </source>
</evidence>
<dbReference type="EMBL" id="CP045875">
    <property type="protein sequence ID" value="QGG49406.1"/>
    <property type="molecule type" value="Genomic_DNA"/>
</dbReference>
<organism evidence="3 4">
    <name type="scientific">Heliorestis convoluta</name>
    <dbReference type="NCBI Taxonomy" id="356322"/>
    <lineage>
        <taxon>Bacteria</taxon>
        <taxon>Bacillati</taxon>
        <taxon>Bacillota</taxon>
        <taxon>Clostridia</taxon>
        <taxon>Eubacteriales</taxon>
        <taxon>Heliobacteriaceae</taxon>
        <taxon>Heliorestis</taxon>
    </lineage>
</organism>
<feature type="domain" description="Cyclodeaminase/cyclohydrolase" evidence="2">
    <location>
        <begin position="8"/>
        <end position="187"/>
    </location>
</feature>
<evidence type="ECO:0000313" key="4">
    <source>
        <dbReference type="Proteomes" id="UP000366051"/>
    </source>
</evidence>
<proteinExistence type="predicted"/>
<dbReference type="KEGG" id="hcv:FTV88_3341"/>
<dbReference type="RefSeq" id="WP_153726403.1">
    <property type="nucleotide sequence ID" value="NZ_CP045875.1"/>
</dbReference>
<keyword evidence="3" id="KW-0378">Hydrolase</keyword>
<dbReference type="InterPro" id="IPR007044">
    <property type="entry name" value="Cyclodeamin/CycHdrlase"/>
</dbReference>
<dbReference type="InterPro" id="IPR036178">
    <property type="entry name" value="Formintransfe-cycloase-like_sf"/>
</dbReference>